<dbReference type="Pfam" id="PF01638">
    <property type="entry name" value="HxlR"/>
    <property type="match status" value="1"/>
</dbReference>
<dbReference type="AlphaFoldDB" id="A0A7X3FLG6"/>
<reference evidence="5 6" key="1">
    <citation type="journal article" date="2019" name="Microorganisms">
        <title>Paenibacillus lutrae sp. nov., A Chitinolytic Species Isolated from A River Otter in Castril Natural Park, Granada, Spain.</title>
        <authorList>
            <person name="Rodriguez M."/>
            <person name="Reina J.C."/>
            <person name="Bejar V."/>
            <person name="Llamas I."/>
        </authorList>
    </citation>
    <scope>NUCLEOTIDE SEQUENCE [LARGE SCALE GENOMIC DNA]</scope>
    <source>
        <strain evidence="5 6">N10</strain>
    </source>
</reference>
<keyword evidence="2" id="KW-0238">DNA-binding</keyword>
<evidence type="ECO:0000313" key="5">
    <source>
        <dbReference type="EMBL" id="MVP01654.1"/>
    </source>
</evidence>
<proteinExistence type="predicted"/>
<dbReference type="PANTHER" id="PTHR33204:SF29">
    <property type="entry name" value="TRANSCRIPTIONAL REGULATOR"/>
    <property type="match status" value="1"/>
</dbReference>
<evidence type="ECO:0000313" key="6">
    <source>
        <dbReference type="Proteomes" id="UP000490800"/>
    </source>
</evidence>
<dbReference type="InterPro" id="IPR002577">
    <property type="entry name" value="HTH_HxlR"/>
</dbReference>
<evidence type="ECO:0000256" key="3">
    <source>
        <dbReference type="ARBA" id="ARBA00023163"/>
    </source>
</evidence>
<dbReference type="OrthoDB" id="9791143at2"/>
<protein>
    <submittedName>
        <fullName evidence="5">Transcriptional regulator</fullName>
    </submittedName>
</protein>
<dbReference type="PANTHER" id="PTHR33204">
    <property type="entry name" value="TRANSCRIPTIONAL REGULATOR, MARR FAMILY"/>
    <property type="match status" value="1"/>
</dbReference>
<comment type="caution">
    <text evidence="5">The sequence shown here is derived from an EMBL/GenBank/DDBJ whole genome shotgun (WGS) entry which is preliminary data.</text>
</comment>
<organism evidence="5 6">
    <name type="scientific">Paenibacillus lutrae</name>
    <dbReference type="NCBI Taxonomy" id="2078573"/>
    <lineage>
        <taxon>Bacteria</taxon>
        <taxon>Bacillati</taxon>
        <taxon>Bacillota</taxon>
        <taxon>Bacilli</taxon>
        <taxon>Bacillales</taxon>
        <taxon>Paenibacillaceae</taxon>
        <taxon>Paenibacillus</taxon>
    </lineage>
</organism>
<keyword evidence="1" id="KW-0805">Transcription regulation</keyword>
<name>A0A7X3FLG6_9BACL</name>
<accession>A0A7X3FLG6</accession>
<dbReference type="SUPFAM" id="SSF46785">
    <property type="entry name" value="Winged helix' DNA-binding domain"/>
    <property type="match status" value="1"/>
</dbReference>
<dbReference type="EMBL" id="RHLK01000014">
    <property type="protein sequence ID" value="MVP01654.1"/>
    <property type="molecule type" value="Genomic_DNA"/>
</dbReference>
<evidence type="ECO:0000256" key="2">
    <source>
        <dbReference type="ARBA" id="ARBA00023125"/>
    </source>
</evidence>
<dbReference type="PROSITE" id="PS51118">
    <property type="entry name" value="HTH_HXLR"/>
    <property type="match status" value="1"/>
</dbReference>
<sequence length="125" mass="14273">MPVSSDAESCQVQPALEIIVGKWKCKILLHLLFTGTNRFSELQHALPGITKKMLTTQLRELESQDIVQRVVYPIVPPKVEYSLTPYGRTLEPVLKMMHEWGSTHVEHMRIKQQEIETYALTASKG</sequence>
<dbReference type="Gene3D" id="1.10.10.10">
    <property type="entry name" value="Winged helix-like DNA-binding domain superfamily/Winged helix DNA-binding domain"/>
    <property type="match status" value="1"/>
</dbReference>
<dbReference type="GO" id="GO:0003677">
    <property type="term" value="F:DNA binding"/>
    <property type="evidence" value="ECO:0007669"/>
    <property type="project" value="UniProtKB-KW"/>
</dbReference>
<keyword evidence="6" id="KW-1185">Reference proteome</keyword>
<dbReference type="Proteomes" id="UP000490800">
    <property type="component" value="Unassembled WGS sequence"/>
</dbReference>
<evidence type="ECO:0000256" key="1">
    <source>
        <dbReference type="ARBA" id="ARBA00023015"/>
    </source>
</evidence>
<gene>
    <name evidence="5" type="ORF">EDM21_19350</name>
</gene>
<dbReference type="InterPro" id="IPR036388">
    <property type="entry name" value="WH-like_DNA-bd_sf"/>
</dbReference>
<dbReference type="InterPro" id="IPR036390">
    <property type="entry name" value="WH_DNA-bd_sf"/>
</dbReference>
<keyword evidence="3" id="KW-0804">Transcription</keyword>
<evidence type="ECO:0000259" key="4">
    <source>
        <dbReference type="PROSITE" id="PS51118"/>
    </source>
</evidence>
<feature type="domain" description="HTH hxlR-type" evidence="4">
    <location>
        <begin position="10"/>
        <end position="109"/>
    </location>
</feature>